<comment type="caution">
    <text evidence="6">The sequence shown here is derived from an EMBL/GenBank/DDBJ whole genome shotgun (WGS) entry which is preliminary data.</text>
</comment>
<dbReference type="AlphaFoldDB" id="A0A402TR39"/>
<dbReference type="EMBL" id="RSTU01000035">
    <property type="protein sequence ID" value="MIT93422.1"/>
    <property type="molecule type" value="Genomic_DNA"/>
</dbReference>
<evidence type="ECO:0000256" key="4">
    <source>
        <dbReference type="ARBA" id="ARBA00023136"/>
    </source>
</evidence>
<dbReference type="InterPro" id="IPR007688">
    <property type="entry name" value="Conjugal_tfr_TrbL/VirB6"/>
</dbReference>
<dbReference type="Pfam" id="PF04610">
    <property type="entry name" value="TrbL"/>
    <property type="match status" value="1"/>
</dbReference>
<dbReference type="RefSeq" id="WP_082331349.1">
    <property type="nucleotide sequence ID" value="NZ_MZEJ01000097.1"/>
</dbReference>
<comment type="subcellular location">
    <subcellularLocation>
        <location evidence="1">Membrane</location>
        <topology evidence="1">Multi-pass membrane protein</topology>
    </subcellularLocation>
</comment>
<name>A0A402TR39_SALER</name>
<dbReference type="Proteomes" id="UP000839515">
    <property type="component" value="Unassembled WGS sequence"/>
</dbReference>
<accession>A0A402TR39</accession>
<dbReference type="GO" id="GO:0030255">
    <property type="term" value="P:protein secretion by the type IV secretion system"/>
    <property type="evidence" value="ECO:0007669"/>
    <property type="project" value="InterPro"/>
</dbReference>
<keyword evidence="2 5" id="KW-0812">Transmembrane</keyword>
<sequence>MSGGVFSGMNNAIMGGLNTVLQGQASVYGSMMALIITSSFTCYILFKGYQTLAGKLQKPVEDVAWDVGRMLLIMMFVTNIGGWLDITIASINGLKNGVSGSDNIWVLLDTVWAKAQDLGQTLYDKDDSVYVKLNGGFAEVLVWGGAIFVLIVTTIVNLLAEITILLMSTTGPIFIFCLLYGFLRPMFDNWLKTIFTAILTIMFSALFVRISINYTNDILNEATNAANMSNMVTLAAQCLLAAVGAGIFVWFSAKISMALGGAATQATMQAVAMSGIGSLGSGINNALTSDTAKNGSLLAARFGAKGIAGAAKMAGSGIDYAGGKAANAYSSWGNSRAAVAAFRGAAANRRSSIQTMIRSNQQRKDS</sequence>
<evidence type="ECO:0000256" key="1">
    <source>
        <dbReference type="ARBA" id="ARBA00004141"/>
    </source>
</evidence>
<feature type="transmembrane region" description="Helical" evidence="5">
    <location>
        <begin position="140"/>
        <end position="158"/>
    </location>
</feature>
<feature type="transmembrane region" description="Helical" evidence="5">
    <location>
        <begin position="190"/>
        <end position="212"/>
    </location>
</feature>
<feature type="transmembrane region" description="Helical" evidence="5">
    <location>
        <begin position="232"/>
        <end position="251"/>
    </location>
</feature>
<evidence type="ECO:0000256" key="5">
    <source>
        <dbReference type="SAM" id="Phobius"/>
    </source>
</evidence>
<feature type="transmembrane region" description="Helical" evidence="5">
    <location>
        <begin position="164"/>
        <end position="183"/>
    </location>
</feature>
<gene>
    <name evidence="6" type="ORF">ATP91_24600</name>
</gene>
<keyword evidence="3 5" id="KW-1133">Transmembrane helix</keyword>
<dbReference type="GO" id="GO:0016020">
    <property type="term" value="C:membrane"/>
    <property type="evidence" value="ECO:0007669"/>
    <property type="project" value="UniProtKB-SubCell"/>
</dbReference>
<protein>
    <submittedName>
        <fullName evidence="6">Conjugal transfer protein TrbL</fullName>
    </submittedName>
</protein>
<feature type="transmembrane region" description="Helical" evidence="5">
    <location>
        <begin position="27"/>
        <end position="46"/>
    </location>
</feature>
<evidence type="ECO:0000313" key="6">
    <source>
        <dbReference type="EMBL" id="MIT93422.1"/>
    </source>
</evidence>
<proteinExistence type="predicted"/>
<evidence type="ECO:0000256" key="2">
    <source>
        <dbReference type="ARBA" id="ARBA00022692"/>
    </source>
</evidence>
<organism evidence="6">
    <name type="scientific">Salmonella enterica</name>
    <name type="common">Salmonella choleraesuis</name>
    <dbReference type="NCBI Taxonomy" id="28901"/>
    <lineage>
        <taxon>Bacteria</taxon>
        <taxon>Pseudomonadati</taxon>
        <taxon>Pseudomonadota</taxon>
        <taxon>Gammaproteobacteria</taxon>
        <taxon>Enterobacterales</taxon>
        <taxon>Enterobacteriaceae</taxon>
        <taxon>Salmonella</taxon>
    </lineage>
</organism>
<reference evidence="6" key="1">
    <citation type="submission" date="2018-08" db="EMBL/GenBank/DDBJ databases">
        <authorList>
            <consortium name="GenomeTrakr network: Whole genome sequencing for foodborne pathogen traceback"/>
        </authorList>
    </citation>
    <scope>NUCLEOTIDE SEQUENCE [LARGE SCALE GENOMIC DNA]</scope>
    <source>
        <strain evidence="6">CFSAN034428</strain>
    </source>
</reference>
<keyword evidence="4 5" id="KW-0472">Membrane</keyword>
<evidence type="ECO:0000256" key="3">
    <source>
        <dbReference type="ARBA" id="ARBA00022989"/>
    </source>
</evidence>